<evidence type="ECO:0008006" key="3">
    <source>
        <dbReference type="Google" id="ProtNLM"/>
    </source>
</evidence>
<accession>A0A8K0NUP2</accession>
<dbReference type="InterPro" id="IPR017853">
    <property type="entry name" value="GH"/>
</dbReference>
<dbReference type="InterPro" id="IPR038901">
    <property type="entry name" value="HEXDC-like"/>
</dbReference>
<reference evidence="1" key="1">
    <citation type="submission" date="2013-04" db="EMBL/GenBank/DDBJ databases">
        <authorList>
            <person name="Qu J."/>
            <person name="Murali S.C."/>
            <person name="Bandaranaike D."/>
            <person name="Bellair M."/>
            <person name="Blankenburg K."/>
            <person name="Chao H."/>
            <person name="Dinh H."/>
            <person name="Doddapaneni H."/>
            <person name="Downs B."/>
            <person name="Dugan-Rocha S."/>
            <person name="Elkadiri S."/>
            <person name="Gnanaolivu R.D."/>
            <person name="Hernandez B."/>
            <person name="Javaid M."/>
            <person name="Jayaseelan J.C."/>
            <person name="Lee S."/>
            <person name="Li M."/>
            <person name="Ming W."/>
            <person name="Munidasa M."/>
            <person name="Muniz J."/>
            <person name="Nguyen L."/>
            <person name="Ongeri F."/>
            <person name="Osuji N."/>
            <person name="Pu L.-L."/>
            <person name="Puazo M."/>
            <person name="Qu C."/>
            <person name="Quiroz J."/>
            <person name="Raj R."/>
            <person name="Weissenberger G."/>
            <person name="Xin Y."/>
            <person name="Zou X."/>
            <person name="Han Y."/>
            <person name="Richards S."/>
            <person name="Worley K."/>
            <person name="Muzny D."/>
            <person name="Gibbs R."/>
        </authorList>
    </citation>
    <scope>NUCLEOTIDE SEQUENCE</scope>
    <source>
        <strain evidence="1">Sampled in the wild</strain>
    </source>
</reference>
<name>A0A8K0NUP2_LADFU</name>
<evidence type="ECO:0000313" key="1">
    <source>
        <dbReference type="EMBL" id="KAG8222588.1"/>
    </source>
</evidence>
<dbReference type="PANTHER" id="PTHR21040">
    <property type="entry name" value="BCDNA.GH04120"/>
    <property type="match status" value="1"/>
</dbReference>
<dbReference type="EMBL" id="KZ308137">
    <property type="protein sequence ID" value="KAG8222588.1"/>
    <property type="molecule type" value="Genomic_DNA"/>
</dbReference>
<dbReference type="Proteomes" id="UP000792457">
    <property type="component" value="Unassembled WGS sequence"/>
</dbReference>
<comment type="caution">
    <text evidence="1">The sequence shown here is derived from an EMBL/GenBank/DDBJ whole genome shotgun (WGS) entry which is preliminary data.</text>
</comment>
<protein>
    <recommendedName>
        <fullName evidence="3">Beta-N-acetylhexosaminidase</fullName>
    </recommendedName>
</protein>
<gene>
    <name evidence="1" type="ORF">J437_LFUL010431</name>
</gene>
<dbReference type="OrthoDB" id="10023921at2759"/>
<dbReference type="Gene3D" id="3.20.20.80">
    <property type="entry name" value="Glycosidases"/>
    <property type="match status" value="1"/>
</dbReference>
<dbReference type="AlphaFoldDB" id="A0A8K0NUP2"/>
<proteinExistence type="predicted"/>
<dbReference type="PANTHER" id="PTHR21040:SF8">
    <property type="entry name" value="BCDNA.GH04120"/>
    <property type="match status" value="1"/>
</dbReference>
<dbReference type="SUPFAM" id="SSF51445">
    <property type="entry name" value="(Trans)glycosidases"/>
    <property type="match status" value="1"/>
</dbReference>
<reference evidence="1" key="2">
    <citation type="submission" date="2017-10" db="EMBL/GenBank/DDBJ databases">
        <title>Ladona fulva Genome sequencing and assembly.</title>
        <authorList>
            <person name="Murali S."/>
            <person name="Richards S."/>
            <person name="Bandaranaike D."/>
            <person name="Bellair M."/>
            <person name="Blankenburg K."/>
            <person name="Chao H."/>
            <person name="Dinh H."/>
            <person name="Doddapaneni H."/>
            <person name="Dugan-Rocha S."/>
            <person name="Elkadiri S."/>
            <person name="Gnanaolivu R."/>
            <person name="Hernandez B."/>
            <person name="Skinner E."/>
            <person name="Javaid M."/>
            <person name="Lee S."/>
            <person name="Li M."/>
            <person name="Ming W."/>
            <person name="Munidasa M."/>
            <person name="Muniz J."/>
            <person name="Nguyen L."/>
            <person name="Hughes D."/>
            <person name="Osuji N."/>
            <person name="Pu L.-L."/>
            <person name="Puazo M."/>
            <person name="Qu C."/>
            <person name="Quiroz J."/>
            <person name="Raj R."/>
            <person name="Weissenberger G."/>
            <person name="Xin Y."/>
            <person name="Zou X."/>
            <person name="Han Y."/>
            <person name="Worley K."/>
            <person name="Muzny D."/>
            <person name="Gibbs R."/>
        </authorList>
    </citation>
    <scope>NUCLEOTIDE SEQUENCE</scope>
    <source>
        <strain evidence="1">Sampled in the wild</strain>
    </source>
</reference>
<evidence type="ECO:0000313" key="2">
    <source>
        <dbReference type="Proteomes" id="UP000792457"/>
    </source>
</evidence>
<organism evidence="1 2">
    <name type="scientific">Ladona fulva</name>
    <name type="common">Scarce chaser dragonfly</name>
    <name type="synonym">Libellula fulva</name>
    <dbReference type="NCBI Taxonomy" id="123851"/>
    <lineage>
        <taxon>Eukaryota</taxon>
        <taxon>Metazoa</taxon>
        <taxon>Ecdysozoa</taxon>
        <taxon>Arthropoda</taxon>
        <taxon>Hexapoda</taxon>
        <taxon>Insecta</taxon>
        <taxon>Pterygota</taxon>
        <taxon>Palaeoptera</taxon>
        <taxon>Odonata</taxon>
        <taxon>Epiprocta</taxon>
        <taxon>Anisoptera</taxon>
        <taxon>Libelluloidea</taxon>
        <taxon>Libellulidae</taxon>
        <taxon>Ladona</taxon>
    </lineage>
</organism>
<dbReference type="GO" id="GO:0015929">
    <property type="term" value="F:hexosaminidase activity"/>
    <property type="evidence" value="ECO:0007669"/>
    <property type="project" value="InterPro"/>
</dbReference>
<sequence length="412" mass="46869">MTLTKKYLRKVSKVLALHSSIRWLHIGCDEVFHLAECSRCERMVRDTLRSGEVATGWAAWAAMDEKLYVFVEHVKRVAKFVKEETSHRVSPIIWDDMLRRAPPGALRSSGLGDDLVEVMVWSYAEDASSLVPPRLWRAYSPFRHLWAAGAFKGAYREDANLPDLGRRVSATLSWTALLRRLGKSRLLSDQNNLRGFVLTGWSRYDHFAVLCELLPPSVPSLLLNLLLLRSPPPGSSPTLQQTTLDSWLRFLSCPDGVGRMTPKALYADENYWASAIEGCSFPGANALEATRRWPTLMAEAAIAEDTAERVGWLTEWHARRGFSSPWRVSKALQRETAMERELKRYRAETGRILSQYISSSAAEEWLQQKVDPVIERVEKMVMWARELVKKETWKRRTLSVPNSGANTNSKHS</sequence>
<keyword evidence="2" id="KW-1185">Reference proteome</keyword>